<accession>A0ABV1A3K4</accession>
<sequence>MGMPIGEYIHLNDCCDCRDRSLLLCTMYSNSHPEVHRYIRRLPGCRRIESPNCLSNATGKVSPPLLHEYEEEAVVWLTGVMDNDPRSKMRTTLWADILYKAFCALMTNE</sequence>
<name>A0ABV1A3K4_9TELE</name>
<dbReference type="Proteomes" id="UP001469553">
    <property type="component" value="Unassembled WGS sequence"/>
</dbReference>
<proteinExistence type="predicted"/>
<keyword evidence="2" id="KW-1185">Reference proteome</keyword>
<evidence type="ECO:0000313" key="2">
    <source>
        <dbReference type="Proteomes" id="UP001469553"/>
    </source>
</evidence>
<evidence type="ECO:0000313" key="1">
    <source>
        <dbReference type="EMBL" id="MEQ2313119.1"/>
    </source>
</evidence>
<organism evidence="1 2">
    <name type="scientific">Ameca splendens</name>
    <dbReference type="NCBI Taxonomy" id="208324"/>
    <lineage>
        <taxon>Eukaryota</taxon>
        <taxon>Metazoa</taxon>
        <taxon>Chordata</taxon>
        <taxon>Craniata</taxon>
        <taxon>Vertebrata</taxon>
        <taxon>Euteleostomi</taxon>
        <taxon>Actinopterygii</taxon>
        <taxon>Neopterygii</taxon>
        <taxon>Teleostei</taxon>
        <taxon>Neoteleostei</taxon>
        <taxon>Acanthomorphata</taxon>
        <taxon>Ovalentaria</taxon>
        <taxon>Atherinomorphae</taxon>
        <taxon>Cyprinodontiformes</taxon>
        <taxon>Goodeidae</taxon>
        <taxon>Ameca</taxon>
    </lineage>
</organism>
<reference evidence="1 2" key="1">
    <citation type="submission" date="2021-06" db="EMBL/GenBank/DDBJ databases">
        <authorList>
            <person name="Palmer J.M."/>
        </authorList>
    </citation>
    <scope>NUCLEOTIDE SEQUENCE [LARGE SCALE GENOMIC DNA]</scope>
    <source>
        <strain evidence="1 2">AS_MEX2019</strain>
        <tissue evidence="1">Muscle</tissue>
    </source>
</reference>
<comment type="caution">
    <text evidence="1">The sequence shown here is derived from an EMBL/GenBank/DDBJ whole genome shotgun (WGS) entry which is preliminary data.</text>
</comment>
<dbReference type="EMBL" id="JAHRIP010082175">
    <property type="protein sequence ID" value="MEQ2313119.1"/>
    <property type="molecule type" value="Genomic_DNA"/>
</dbReference>
<protein>
    <submittedName>
        <fullName evidence="1">Uncharacterized protein</fullName>
    </submittedName>
</protein>
<gene>
    <name evidence="1" type="ORF">AMECASPLE_038261</name>
</gene>